<name>A0A506V7B8_9GAMM</name>
<evidence type="ECO:0000313" key="3">
    <source>
        <dbReference type="EMBL" id="TPW41731.1"/>
    </source>
</evidence>
<keyword evidence="1" id="KW-0732">Signal</keyword>
<dbReference type="Proteomes" id="UP000319523">
    <property type="component" value="Unassembled WGS sequence"/>
</dbReference>
<dbReference type="OrthoDB" id="2664633at2"/>
<evidence type="ECO:0000259" key="2">
    <source>
        <dbReference type="SMART" id="SM00912"/>
    </source>
</evidence>
<dbReference type="EMBL" id="VHQI01000007">
    <property type="protein sequence ID" value="TPW41731.1"/>
    <property type="molecule type" value="Genomic_DNA"/>
</dbReference>
<dbReference type="AlphaFoldDB" id="A0A506V7B8"/>
<accession>A0A506V7B8</accession>
<feature type="chain" id="PRO_5021270843" evidence="1">
    <location>
        <begin position="28"/>
        <end position="535"/>
    </location>
</feature>
<reference evidence="3 4" key="1">
    <citation type="submission" date="2019-06" db="EMBL/GenBank/DDBJ databases">
        <authorList>
            <person name="Yang Y."/>
        </authorList>
    </citation>
    <scope>NUCLEOTIDE SEQUENCE [LARGE SCALE GENOMIC DNA]</scope>
    <source>
        <strain evidence="3 4">BIT-26</strain>
    </source>
</reference>
<sequence>MMSKNFKFSQVCLTVMLFTGSIATAGAAVTAQNIPGSKINVSNNANGSQTVNINAPSANGISHNKYSRFDVNENGLVLNNSQADSFTSVAGKVAGNRNLNKSGPARVILNEVTSSNASKLEGYLEVAGNKAHVIVANPNGITCHGCGFINTSRNTLTTGKPVFEGDELKGFSVEKGTITVDKWGWYGMMDNLSEYTDLIGRYVAINGNVHAKNLTVVAGRNDLVEITDTGVTTQNKIKDAQAENNVLIDVSALGGMYADKITLVANDAGVGVRNSGLIVANDTLNINAQGDISNNRYGQMISHGDIVLKSENQIVNKKNAYINADASLSVEAKDLVNSSSIGGSKATVNINLEKTLRNDGGITGRNTTVNAGDLENNGTISAYGGFPYGQDLKNGNLTINVDNHLVNKGNITGTRDLTISANEITNSGQLYSANKINAEAATSLTNEGIIASDRTMVLSAPVVNNSGKLKSFNSPYYESRVYAPSFRNSGELDGNFKLIDEVKPAGEIVYGTNPYDYDHDAFMNQFSQISQFYRG</sequence>
<gene>
    <name evidence="3" type="ORF">FKM52_13345</name>
</gene>
<keyword evidence="4" id="KW-1185">Reference proteome</keyword>
<feature type="signal peptide" evidence="1">
    <location>
        <begin position="1"/>
        <end position="27"/>
    </location>
</feature>
<dbReference type="NCBIfam" id="TIGR01731">
    <property type="entry name" value="fil_hemag_20aa"/>
    <property type="match status" value="4"/>
</dbReference>
<dbReference type="InterPro" id="IPR011050">
    <property type="entry name" value="Pectin_lyase_fold/virulence"/>
</dbReference>
<dbReference type="SUPFAM" id="SSF51126">
    <property type="entry name" value="Pectin lyase-like"/>
    <property type="match status" value="1"/>
</dbReference>
<organism evidence="3 4">
    <name type="scientific">Mixta tenebrionis</name>
    <dbReference type="NCBI Taxonomy" id="2562439"/>
    <lineage>
        <taxon>Bacteria</taxon>
        <taxon>Pseudomonadati</taxon>
        <taxon>Pseudomonadota</taxon>
        <taxon>Gammaproteobacteria</taxon>
        <taxon>Enterobacterales</taxon>
        <taxon>Erwiniaceae</taxon>
        <taxon>Mixta</taxon>
    </lineage>
</organism>
<dbReference type="InterPro" id="IPR008638">
    <property type="entry name" value="FhaB/CdiA-like_TPS"/>
</dbReference>
<dbReference type="SMART" id="SM00912">
    <property type="entry name" value="Haemagg_act"/>
    <property type="match status" value="1"/>
</dbReference>
<proteinExistence type="predicted"/>
<evidence type="ECO:0000313" key="4">
    <source>
        <dbReference type="Proteomes" id="UP000319523"/>
    </source>
</evidence>
<dbReference type="Gene3D" id="2.160.20.10">
    <property type="entry name" value="Single-stranded right-handed beta-helix, Pectin lyase-like"/>
    <property type="match status" value="1"/>
</dbReference>
<dbReference type="RefSeq" id="WP_141176668.1">
    <property type="nucleotide sequence ID" value="NZ_JBHUFX010000022.1"/>
</dbReference>
<feature type="domain" description="Filamentous haemagglutinin FhaB/tRNA nuclease CdiA-like TPS" evidence="2">
    <location>
        <begin position="45"/>
        <end position="166"/>
    </location>
</feature>
<dbReference type="NCBIfam" id="TIGR01901">
    <property type="entry name" value="adhes_NPXG"/>
    <property type="match status" value="1"/>
</dbReference>
<comment type="caution">
    <text evidence="3">The sequence shown here is derived from an EMBL/GenBank/DDBJ whole genome shotgun (WGS) entry which is preliminary data.</text>
</comment>
<protein>
    <submittedName>
        <fullName evidence="3">Filamentous hemagglutinin N-terminal domain-containing protein</fullName>
    </submittedName>
</protein>
<dbReference type="Pfam" id="PF05860">
    <property type="entry name" value="TPS"/>
    <property type="match status" value="1"/>
</dbReference>
<evidence type="ECO:0000256" key="1">
    <source>
        <dbReference type="SAM" id="SignalP"/>
    </source>
</evidence>
<dbReference type="InterPro" id="IPR012334">
    <property type="entry name" value="Pectin_lyas_fold"/>
</dbReference>
<dbReference type="InterPro" id="IPR010069">
    <property type="entry name" value="CdiA_FHA1_rpt"/>
</dbReference>